<accession>A0A4U5MSA0</accession>
<proteinExistence type="predicted"/>
<keyword evidence="2" id="KW-1185">Reference proteome</keyword>
<reference evidence="1 2" key="2">
    <citation type="journal article" date="2019" name="G3 (Bethesda)">
        <title>Hybrid Assembly of the Genome of the Entomopathogenic Nematode Steinernema carpocapsae Identifies the X-Chromosome.</title>
        <authorList>
            <person name="Serra L."/>
            <person name="Macchietto M."/>
            <person name="Macias-Munoz A."/>
            <person name="McGill C.J."/>
            <person name="Rodriguez I.M."/>
            <person name="Rodriguez B."/>
            <person name="Murad R."/>
            <person name="Mortazavi A."/>
        </authorList>
    </citation>
    <scope>NUCLEOTIDE SEQUENCE [LARGE SCALE GENOMIC DNA]</scope>
    <source>
        <strain evidence="1 2">ALL</strain>
    </source>
</reference>
<name>A0A4U5MSA0_STECR</name>
<sequence>MLRLEMITSLLRTRINSKIASVRRAVIAIASCLEIPGSRNLTFVRDNDHQRRFLLSMAAERCLSGP</sequence>
<evidence type="ECO:0000313" key="2">
    <source>
        <dbReference type="Proteomes" id="UP000298663"/>
    </source>
</evidence>
<dbReference type="Proteomes" id="UP000298663">
    <property type="component" value="Unassembled WGS sequence"/>
</dbReference>
<organism evidence="1 2">
    <name type="scientific">Steinernema carpocapsae</name>
    <name type="common">Entomopathogenic nematode</name>
    <dbReference type="NCBI Taxonomy" id="34508"/>
    <lineage>
        <taxon>Eukaryota</taxon>
        <taxon>Metazoa</taxon>
        <taxon>Ecdysozoa</taxon>
        <taxon>Nematoda</taxon>
        <taxon>Chromadorea</taxon>
        <taxon>Rhabditida</taxon>
        <taxon>Tylenchina</taxon>
        <taxon>Panagrolaimomorpha</taxon>
        <taxon>Strongyloidoidea</taxon>
        <taxon>Steinernematidae</taxon>
        <taxon>Steinernema</taxon>
    </lineage>
</organism>
<protein>
    <submittedName>
        <fullName evidence="1">Uncharacterized protein</fullName>
    </submittedName>
</protein>
<comment type="caution">
    <text evidence="1">The sequence shown here is derived from an EMBL/GenBank/DDBJ whole genome shotgun (WGS) entry which is preliminary data.</text>
</comment>
<reference evidence="1 2" key="1">
    <citation type="journal article" date="2015" name="Genome Biol.">
        <title>Comparative genomics of Steinernema reveals deeply conserved gene regulatory networks.</title>
        <authorList>
            <person name="Dillman A.R."/>
            <person name="Macchietto M."/>
            <person name="Porter C.F."/>
            <person name="Rogers A."/>
            <person name="Williams B."/>
            <person name="Antoshechkin I."/>
            <person name="Lee M.M."/>
            <person name="Goodwin Z."/>
            <person name="Lu X."/>
            <person name="Lewis E.E."/>
            <person name="Goodrich-Blair H."/>
            <person name="Stock S.P."/>
            <person name="Adams B.J."/>
            <person name="Sternberg P.W."/>
            <person name="Mortazavi A."/>
        </authorList>
    </citation>
    <scope>NUCLEOTIDE SEQUENCE [LARGE SCALE GENOMIC DNA]</scope>
    <source>
        <strain evidence="1 2">ALL</strain>
    </source>
</reference>
<evidence type="ECO:0000313" key="1">
    <source>
        <dbReference type="EMBL" id="TKR72597.1"/>
    </source>
</evidence>
<gene>
    <name evidence="1" type="ORF">L596_020018</name>
</gene>
<dbReference type="EMBL" id="AZBU02000006">
    <property type="protein sequence ID" value="TKR72597.1"/>
    <property type="molecule type" value="Genomic_DNA"/>
</dbReference>
<dbReference type="AlphaFoldDB" id="A0A4U5MSA0"/>